<dbReference type="InterPro" id="IPR020845">
    <property type="entry name" value="AMP-binding_CS"/>
</dbReference>
<evidence type="ECO:0000259" key="3">
    <source>
        <dbReference type="Pfam" id="PF00501"/>
    </source>
</evidence>
<dbReference type="PANTHER" id="PTHR43201:SF5">
    <property type="entry name" value="MEDIUM-CHAIN ACYL-COA LIGASE ACSF2, MITOCHONDRIAL"/>
    <property type="match status" value="1"/>
</dbReference>
<feature type="domain" description="AMP-dependent synthetase/ligase" evidence="3">
    <location>
        <begin position="5"/>
        <end position="360"/>
    </location>
</feature>
<sequence length="517" mass="56334">MSHPREHAARNPDHPAVIMAASADCLTYGDLEAKANQAAHLLRELGLNAGDTIAIFLKNGVDYFVVYWAAQRIGLYIAPISTSFNADEAAYILSDSGARVLVTSADVQHARNLAEDHLPECVEHVFSINVSLAGSDDWHAAISGQPSHPLPNETAGFHMVYSSGTTGKPKGIRQPLSGGPATAPHPLAERARENYGIGPDTVYLSPAPLYHTAPLAFSTSCHRLGATVIVMERFTPDRALAAIEKYKVSVTQMVPTMFVRMLRMPEEERLSYDVSSLTTLIHAAAPCPVDIKHQMIEWLGPILLEYYGGSEGNGSTSITSEEWLKKPGSVGRANWGTIHICSDDGTELPAGEPGLIYFEGGWDFKYLNDDKKTREARHPDHPGWSTLGDVGYLDSDGYLFLTDRKSFMIISGGVNIYPQEIEDRLISHPGVLDAAVIGVPNAEMGEEVKAVVQPVNATDANPDFADALIEWCRADLSTVKCPRSIDFAASLPRGENGKLYKKKIREAYWAGHTSRLV</sequence>
<dbReference type="InterPro" id="IPR000873">
    <property type="entry name" value="AMP-dep_synth/lig_dom"/>
</dbReference>
<comment type="similarity">
    <text evidence="1">Belongs to the ATP-dependent AMP-binding enzyme family.</text>
</comment>
<dbReference type="Pfam" id="PF13193">
    <property type="entry name" value="AMP-binding_C"/>
    <property type="match status" value="1"/>
</dbReference>
<organism evidence="5 6">
    <name type="scientific">Henriciella mobilis</name>
    <dbReference type="NCBI Taxonomy" id="2305467"/>
    <lineage>
        <taxon>Bacteria</taxon>
        <taxon>Pseudomonadati</taxon>
        <taxon>Pseudomonadota</taxon>
        <taxon>Alphaproteobacteria</taxon>
        <taxon>Hyphomonadales</taxon>
        <taxon>Hyphomonadaceae</taxon>
        <taxon>Henriciella</taxon>
    </lineage>
</organism>
<dbReference type="Proteomes" id="UP000266385">
    <property type="component" value="Unassembled WGS sequence"/>
</dbReference>
<accession>A0A399RJB9</accession>
<protein>
    <submittedName>
        <fullName evidence="5">Acyl-CoA synthetase</fullName>
    </submittedName>
</protein>
<proteinExistence type="inferred from homology"/>
<keyword evidence="6" id="KW-1185">Reference proteome</keyword>
<name>A0A399RJB9_9PROT</name>
<dbReference type="SUPFAM" id="SSF56801">
    <property type="entry name" value="Acetyl-CoA synthetase-like"/>
    <property type="match status" value="1"/>
</dbReference>
<dbReference type="RefSeq" id="WP_119376121.1">
    <property type="nucleotide sequence ID" value="NZ_QWFX01000007.1"/>
</dbReference>
<dbReference type="PANTHER" id="PTHR43201">
    <property type="entry name" value="ACYL-COA SYNTHETASE"/>
    <property type="match status" value="1"/>
</dbReference>
<keyword evidence="2" id="KW-0436">Ligase</keyword>
<dbReference type="GO" id="GO:0006631">
    <property type="term" value="P:fatty acid metabolic process"/>
    <property type="evidence" value="ECO:0007669"/>
    <property type="project" value="TreeGrafter"/>
</dbReference>
<dbReference type="OrthoDB" id="9803968at2"/>
<gene>
    <name evidence="5" type="ORF">D1223_09030</name>
</gene>
<evidence type="ECO:0000256" key="2">
    <source>
        <dbReference type="ARBA" id="ARBA00022598"/>
    </source>
</evidence>
<dbReference type="Pfam" id="PF00501">
    <property type="entry name" value="AMP-binding"/>
    <property type="match status" value="1"/>
</dbReference>
<dbReference type="Gene3D" id="3.30.300.30">
    <property type="match status" value="1"/>
</dbReference>
<dbReference type="EMBL" id="QWFX01000007">
    <property type="protein sequence ID" value="RIJ29835.1"/>
    <property type="molecule type" value="Genomic_DNA"/>
</dbReference>
<evidence type="ECO:0000313" key="5">
    <source>
        <dbReference type="EMBL" id="RIJ29835.1"/>
    </source>
</evidence>
<feature type="domain" description="AMP-binding enzyme C-terminal" evidence="4">
    <location>
        <begin position="420"/>
        <end position="498"/>
    </location>
</feature>
<comment type="caution">
    <text evidence="5">The sequence shown here is derived from an EMBL/GenBank/DDBJ whole genome shotgun (WGS) entry which is preliminary data.</text>
</comment>
<dbReference type="PROSITE" id="PS00455">
    <property type="entry name" value="AMP_BINDING"/>
    <property type="match status" value="1"/>
</dbReference>
<evidence type="ECO:0000259" key="4">
    <source>
        <dbReference type="Pfam" id="PF13193"/>
    </source>
</evidence>
<evidence type="ECO:0000256" key="1">
    <source>
        <dbReference type="ARBA" id="ARBA00006432"/>
    </source>
</evidence>
<dbReference type="InterPro" id="IPR045851">
    <property type="entry name" value="AMP-bd_C_sf"/>
</dbReference>
<dbReference type="AlphaFoldDB" id="A0A399RJB9"/>
<dbReference type="GO" id="GO:0031956">
    <property type="term" value="F:medium-chain fatty acid-CoA ligase activity"/>
    <property type="evidence" value="ECO:0007669"/>
    <property type="project" value="TreeGrafter"/>
</dbReference>
<dbReference type="InterPro" id="IPR042099">
    <property type="entry name" value="ANL_N_sf"/>
</dbReference>
<reference evidence="5 6" key="1">
    <citation type="submission" date="2018-08" db="EMBL/GenBank/DDBJ databases">
        <title>Henriciella mobilis sp. nov., isolated from seawater.</title>
        <authorList>
            <person name="Cheng H."/>
            <person name="Wu Y.-H."/>
            <person name="Xu X.-W."/>
            <person name="Guo L.-L."/>
        </authorList>
    </citation>
    <scope>NUCLEOTIDE SEQUENCE [LARGE SCALE GENOMIC DNA]</scope>
    <source>
        <strain evidence="5 6">JN25</strain>
    </source>
</reference>
<dbReference type="InterPro" id="IPR025110">
    <property type="entry name" value="AMP-bd_C"/>
</dbReference>
<evidence type="ECO:0000313" key="6">
    <source>
        <dbReference type="Proteomes" id="UP000266385"/>
    </source>
</evidence>
<dbReference type="Gene3D" id="3.40.50.12780">
    <property type="entry name" value="N-terminal domain of ligase-like"/>
    <property type="match status" value="1"/>
</dbReference>